<sequence>MNELNKIEITLTQKPGTRTDESQLLQILLAEVLDGDSLQLIIRGRAITKSFDIERKIQSLKDVLAIMDNDLVREQYETLLKEKEALDAIVENLK</sequence>
<dbReference type="RefSeq" id="WP_039292179.1">
    <property type="nucleotide sequence ID" value="NZ_CP009458.1"/>
</dbReference>
<accession>A0AAN0S5V5</accession>
<dbReference type="KEGG" id="cem:LH23_14270"/>
<dbReference type="AlphaFoldDB" id="A0AAN0S5V5"/>
<reference evidence="1 2" key="1">
    <citation type="submission" date="2014-09" db="EMBL/GenBank/DDBJ databases">
        <authorList>
            <person name="Chan K.-G."/>
        </authorList>
    </citation>
    <scope>NUCLEOTIDE SEQUENCE [LARGE SCALE GENOMIC DNA]</scope>
    <source>
        <strain evidence="1 2">M006</strain>
    </source>
</reference>
<evidence type="ECO:0000313" key="2">
    <source>
        <dbReference type="Proteomes" id="UP000029516"/>
    </source>
</evidence>
<protein>
    <submittedName>
        <fullName evidence="1">Uncharacterized protein</fullName>
    </submittedName>
</protein>
<organism evidence="1 2">
    <name type="scientific">Cedecea neteri</name>
    <dbReference type="NCBI Taxonomy" id="158822"/>
    <lineage>
        <taxon>Bacteria</taxon>
        <taxon>Pseudomonadati</taxon>
        <taxon>Pseudomonadota</taxon>
        <taxon>Gammaproteobacteria</taxon>
        <taxon>Enterobacterales</taxon>
        <taxon>Enterobacteriaceae</taxon>
        <taxon>Cedecea</taxon>
    </lineage>
</organism>
<name>A0AAN0S5V5_9ENTR</name>
<dbReference type="EMBL" id="CP009458">
    <property type="protein sequence ID" value="AIR61775.1"/>
    <property type="molecule type" value="Genomic_DNA"/>
</dbReference>
<evidence type="ECO:0000313" key="1">
    <source>
        <dbReference type="EMBL" id="AIR61775.1"/>
    </source>
</evidence>
<dbReference type="Proteomes" id="UP000029516">
    <property type="component" value="Chromosome"/>
</dbReference>
<proteinExistence type="predicted"/>
<gene>
    <name evidence="1" type="ORF">LH23_14270</name>
</gene>